<keyword evidence="3" id="KW-1185">Reference proteome</keyword>
<protein>
    <submittedName>
        <fullName evidence="2">Stage II sporulation protein M</fullName>
    </submittedName>
</protein>
<keyword evidence="1" id="KW-0472">Membrane</keyword>
<feature type="transmembrane region" description="Helical" evidence="1">
    <location>
        <begin position="139"/>
        <end position="158"/>
    </location>
</feature>
<proteinExistence type="predicted"/>
<feature type="transmembrane region" description="Helical" evidence="1">
    <location>
        <begin position="116"/>
        <end position="133"/>
    </location>
</feature>
<evidence type="ECO:0000313" key="3">
    <source>
        <dbReference type="Proteomes" id="UP000295008"/>
    </source>
</evidence>
<gene>
    <name evidence="2" type="ORF">EDC14_102244</name>
</gene>
<dbReference type="AlphaFoldDB" id="A0A4R1RBI2"/>
<feature type="transmembrane region" description="Helical" evidence="1">
    <location>
        <begin position="83"/>
        <end position="104"/>
    </location>
</feature>
<keyword evidence="1" id="KW-0812">Transmembrane</keyword>
<dbReference type="InterPro" id="IPR014196">
    <property type="entry name" value="SpoIIM"/>
</dbReference>
<dbReference type="PIRSF" id="PIRSF038973">
    <property type="entry name" value="SpoIIM"/>
    <property type="match status" value="1"/>
</dbReference>
<dbReference type="OrthoDB" id="1707382at2"/>
<dbReference type="EMBL" id="SLUN01000022">
    <property type="protein sequence ID" value="TCL62990.1"/>
    <property type="molecule type" value="Genomic_DNA"/>
</dbReference>
<evidence type="ECO:0000313" key="2">
    <source>
        <dbReference type="EMBL" id="TCL62990.1"/>
    </source>
</evidence>
<keyword evidence="1" id="KW-1133">Transmembrane helix</keyword>
<dbReference type="InterPro" id="IPR002798">
    <property type="entry name" value="SpoIIM-like"/>
</dbReference>
<sequence length="210" mass="23395">MMLLTLRLRQIIQDYIRDRIFLVALVLILLSMGIAFGVIAASVLEKDQQRELVRFVNQGLHGEDFLQSNIYARQTVVSNLQTVFFLFFMGISVIGVPLALLLIFARGFILGFSTGFLFQTMGYKGILLTLTGILPHNIIVLPALLIMVVAIMDCAAALTKIRFTKKQIAIGEEMIRCAVITLIVILLMVLGGFVQGYVTPFITTWVGRII</sequence>
<feature type="transmembrane region" description="Helical" evidence="1">
    <location>
        <begin position="20"/>
        <end position="44"/>
    </location>
</feature>
<dbReference type="NCBIfam" id="TIGR02831">
    <property type="entry name" value="spo_II_M"/>
    <property type="match status" value="1"/>
</dbReference>
<dbReference type="Pfam" id="PF01944">
    <property type="entry name" value="SpoIIM"/>
    <property type="match status" value="1"/>
</dbReference>
<accession>A0A4R1RBI2</accession>
<feature type="transmembrane region" description="Helical" evidence="1">
    <location>
        <begin position="179"/>
        <end position="198"/>
    </location>
</feature>
<organism evidence="2 3">
    <name type="scientific">Hydrogenispora ethanolica</name>
    <dbReference type="NCBI Taxonomy" id="1082276"/>
    <lineage>
        <taxon>Bacteria</taxon>
        <taxon>Bacillati</taxon>
        <taxon>Bacillota</taxon>
        <taxon>Hydrogenispora</taxon>
    </lineage>
</organism>
<dbReference type="Proteomes" id="UP000295008">
    <property type="component" value="Unassembled WGS sequence"/>
</dbReference>
<comment type="caution">
    <text evidence="2">The sequence shown here is derived from an EMBL/GenBank/DDBJ whole genome shotgun (WGS) entry which is preliminary data.</text>
</comment>
<reference evidence="2 3" key="1">
    <citation type="submission" date="2019-03" db="EMBL/GenBank/DDBJ databases">
        <title>Genomic Encyclopedia of Type Strains, Phase IV (KMG-IV): sequencing the most valuable type-strain genomes for metagenomic binning, comparative biology and taxonomic classification.</title>
        <authorList>
            <person name="Goeker M."/>
        </authorList>
    </citation>
    <scope>NUCLEOTIDE SEQUENCE [LARGE SCALE GENOMIC DNA]</scope>
    <source>
        <strain evidence="2 3">LX-B</strain>
    </source>
</reference>
<evidence type="ECO:0000256" key="1">
    <source>
        <dbReference type="SAM" id="Phobius"/>
    </source>
</evidence>
<name>A0A4R1RBI2_HYDET</name>